<comment type="catalytic activity">
    <reaction evidence="9 10">
        <text>L-threonyl-[protein] + FAD = FMN-L-threonyl-[protein] + AMP + H(+)</text>
        <dbReference type="Rhea" id="RHEA:36847"/>
        <dbReference type="Rhea" id="RHEA-COMP:11060"/>
        <dbReference type="Rhea" id="RHEA-COMP:11061"/>
        <dbReference type="ChEBI" id="CHEBI:15378"/>
        <dbReference type="ChEBI" id="CHEBI:30013"/>
        <dbReference type="ChEBI" id="CHEBI:57692"/>
        <dbReference type="ChEBI" id="CHEBI:74257"/>
        <dbReference type="ChEBI" id="CHEBI:456215"/>
        <dbReference type="EC" id="2.7.1.180"/>
    </reaction>
</comment>
<evidence type="ECO:0000256" key="6">
    <source>
        <dbReference type="ARBA" id="ARBA00022827"/>
    </source>
</evidence>
<dbReference type="InterPro" id="IPR003374">
    <property type="entry name" value="ApbE-like_sf"/>
</dbReference>
<sequence length="359" mass="40455">MKLNKKLVACLLIIVFIFNLTGCTKLSYSAKLKRYDASFLELFDTVTTITGYAKDKEEFTNYAQMIYDNLKEYHQLYDIYNDYDGINNIKTINDNAGKKPVKVDQKIIDLLKFAKEAYKLTNGQMNVAFGAVLSVWHDYRTRGVDDPVNAKLPPMDLLKEKAKHTDINKVVINEKDSTVYLEDPEMSLDVGAVGKGFATEKVAAIAYKNGFKSGSISVGGNVRTLDPKADTGEAWSIGIQNPDLESKDKYLYILDLKNMSLVTSGVYERYYTVDGKQYHHIIDPDTLMPANDYLSVSIVTKDSGMADALAKVINMPFEEGRKLIESIPDTEALWVFKNGDIKYSTNFESYVKKSYVSNK</sequence>
<dbReference type="EMBL" id="CP048000">
    <property type="protein sequence ID" value="QHQ63621.1"/>
    <property type="molecule type" value="Genomic_DNA"/>
</dbReference>
<keyword evidence="3 10" id="KW-0285">Flavoprotein</keyword>
<evidence type="ECO:0000256" key="11">
    <source>
        <dbReference type="PIRSR" id="PIRSR006268-2"/>
    </source>
</evidence>
<reference evidence="12 13" key="1">
    <citation type="submission" date="2020-01" db="EMBL/GenBank/DDBJ databases">
        <title>Genome analysis of Anaerocolumna sp. CBA3638.</title>
        <authorList>
            <person name="Kim J."/>
            <person name="Roh S.W."/>
        </authorList>
    </citation>
    <scope>NUCLEOTIDE SEQUENCE [LARGE SCALE GENOMIC DNA]</scope>
    <source>
        <strain evidence="12 13">CBA3638</strain>
    </source>
</reference>
<dbReference type="InterPro" id="IPR024932">
    <property type="entry name" value="ApbE"/>
</dbReference>
<dbReference type="Gene3D" id="3.10.520.10">
    <property type="entry name" value="ApbE-like domains"/>
    <property type="match status" value="1"/>
</dbReference>
<dbReference type="AlphaFoldDB" id="A0A6P1TUG5"/>
<dbReference type="KEGG" id="anr:Ana3638_03970"/>
<dbReference type="PIRSF" id="PIRSF006268">
    <property type="entry name" value="ApbE"/>
    <property type="match status" value="1"/>
</dbReference>
<evidence type="ECO:0000256" key="2">
    <source>
        <dbReference type="ARBA" id="ARBA00016337"/>
    </source>
</evidence>
<keyword evidence="4 10" id="KW-0808">Transferase</keyword>
<keyword evidence="6 10" id="KW-0274">FAD</keyword>
<dbReference type="Pfam" id="PF02424">
    <property type="entry name" value="ApbE"/>
    <property type="match status" value="1"/>
</dbReference>
<comment type="cofactor">
    <cofactor evidence="11">
        <name>Mg(2+)</name>
        <dbReference type="ChEBI" id="CHEBI:18420"/>
    </cofactor>
    <cofactor evidence="11">
        <name>Mn(2+)</name>
        <dbReference type="ChEBI" id="CHEBI:29035"/>
    </cofactor>
    <text evidence="11">Magnesium. Can also use manganese.</text>
</comment>
<organism evidence="12 13">
    <name type="scientific">Anaerocolumna sedimenticola</name>
    <dbReference type="NCBI Taxonomy" id="2696063"/>
    <lineage>
        <taxon>Bacteria</taxon>
        <taxon>Bacillati</taxon>
        <taxon>Bacillota</taxon>
        <taxon>Clostridia</taxon>
        <taxon>Lachnospirales</taxon>
        <taxon>Lachnospiraceae</taxon>
        <taxon>Anaerocolumna</taxon>
    </lineage>
</organism>
<evidence type="ECO:0000313" key="13">
    <source>
        <dbReference type="Proteomes" id="UP000464314"/>
    </source>
</evidence>
<dbReference type="GO" id="GO:0016740">
    <property type="term" value="F:transferase activity"/>
    <property type="evidence" value="ECO:0007669"/>
    <property type="project" value="UniProtKB-UniRule"/>
</dbReference>
<feature type="binding site" evidence="11">
    <location>
        <position position="307"/>
    </location>
    <ligand>
        <name>Mg(2+)</name>
        <dbReference type="ChEBI" id="CHEBI:18420"/>
    </ligand>
</feature>
<dbReference type="Proteomes" id="UP000464314">
    <property type="component" value="Chromosome"/>
</dbReference>
<accession>A0A6P1TUG5</accession>
<proteinExistence type="inferred from homology"/>
<feature type="binding site" evidence="11">
    <location>
        <position position="192"/>
    </location>
    <ligand>
        <name>Mg(2+)</name>
        <dbReference type="ChEBI" id="CHEBI:18420"/>
    </ligand>
</feature>
<dbReference type="EC" id="2.7.1.180" evidence="1 10"/>
<evidence type="ECO:0000313" key="12">
    <source>
        <dbReference type="EMBL" id="QHQ63621.1"/>
    </source>
</evidence>
<evidence type="ECO:0000256" key="7">
    <source>
        <dbReference type="ARBA" id="ARBA00022842"/>
    </source>
</evidence>
<comment type="similarity">
    <text evidence="10">Belongs to the ApbE family.</text>
</comment>
<evidence type="ECO:0000256" key="5">
    <source>
        <dbReference type="ARBA" id="ARBA00022723"/>
    </source>
</evidence>
<evidence type="ECO:0000256" key="3">
    <source>
        <dbReference type="ARBA" id="ARBA00022630"/>
    </source>
</evidence>
<keyword evidence="13" id="KW-1185">Reference proteome</keyword>
<evidence type="ECO:0000256" key="10">
    <source>
        <dbReference type="PIRNR" id="PIRNR006268"/>
    </source>
</evidence>
<keyword evidence="7 10" id="KW-0460">Magnesium</keyword>
<name>A0A6P1TUG5_9FIRM</name>
<dbReference type="GO" id="GO:0046872">
    <property type="term" value="F:metal ion binding"/>
    <property type="evidence" value="ECO:0007669"/>
    <property type="project" value="UniProtKB-UniRule"/>
</dbReference>
<keyword evidence="5 10" id="KW-0479">Metal-binding</keyword>
<evidence type="ECO:0000256" key="1">
    <source>
        <dbReference type="ARBA" id="ARBA00011955"/>
    </source>
</evidence>
<dbReference type="PANTHER" id="PTHR30040:SF2">
    <property type="entry name" value="FAD:PROTEIN FMN TRANSFERASE"/>
    <property type="match status" value="1"/>
</dbReference>
<protein>
    <recommendedName>
        <fullName evidence="2 10">FAD:protein FMN transferase</fullName>
        <ecNumber evidence="1 10">2.7.1.180</ecNumber>
    </recommendedName>
    <alternativeName>
        <fullName evidence="8 10">Flavin transferase</fullName>
    </alternativeName>
</protein>
<dbReference type="PANTHER" id="PTHR30040">
    <property type="entry name" value="THIAMINE BIOSYNTHESIS LIPOPROTEIN APBE"/>
    <property type="match status" value="1"/>
</dbReference>
<evidence type="ECO:0000256" key="8">
    <source>
        <dbReference type="ARBA" id="ARBA00031306"/>
    </source>
</evidence>
<gene>
    <name evidence="12" type="ORF">Ana3638_03970</name>
</gene>
<evidence type="ECO:0000256" key="9">
    <source>
        <dbReference type="ARBA" id="ARBA00048540"/>
    </source>
</evidence>
<evidence type="ECO:0000256" key="4">
    <source>
        <dbReference type="ARBA" id="ARBA00022679"/>
    </source>
</evidence>
<dbReference type="SUPFAM" id="SSF143631">
    <property type="entry name" value="ApbE-like"/>
    <property type="match status" value="1"/>
</dbReference>